<sequence length="70" mass="7452">RKIPHSKSRSRRLPPPSCLRAAPSIALASSHRPAMLPRATQNGALPPTNRYVAQHKMAGPAKATRFGGAS</sequence>
<dbReference type="Gramene" id="TuG1812G0100004778.01.T01">
    <property type="protein sequence ID" value="TuG1812G0100004778.01.T01.cds358268"/>
    <property type="gene ID" value="TuG1812G0100004778.01"/>
</dbReference>
<keyword evidence="2" id="KW-1185">Reference proteome</keyword>
<reference evidence="2" key="1">
    <citation type="journal article" date="2013" name="Nature">
        <title>Draft genome of the wheat A-genome progenitor Triticum urartu.</title>
        <authorList>
            <person name="Ling H.Q."/>
            <person name="Zhao S."/>
            <person name="Liu D."/>
            <person name="Wang J."/>
            <person name="Sun H."/>
            <person name="Zhang C."/>
            <person name="Fan H."/>
            <person name="Li D."/>
            <person name="Dong L."/>
            <person name="Tao Y."/>
            <person name="Gao C."/>
            <person name="Wu H."/>
            <person name="Li Y."/>
            <person name="Cui Y."/>
            <person name="Guo X."/>
            <person name="Zheng S."/>
            <person name="Wang B."/>
            <person name="Yu K."/>
            <person name="Liang Q."/>
            <person name="Yang W."/>
            <person name="Lou X."/>
            <person name="Chen J."/>
            <person name="Feng M."/>
            <person name="Jian J."/>
            <person name="Zhang X."/>
            <person name="Luo G."/>
            <person name="Jiang Y."/>
            <person name="Liu J."/>
            <person name="Wang Z."/>
            <person name="Sha Y."/>
            <person name="Zhang B."/>
            <person name="Wu H."/>
            <person name="Tang D."/>
            <person name="Shen Q."/>
            <person name="Xue P."/>
            <person name="Zou S."/>
            <person name="Wang X."/>
            <person name="Liu X."/>
            <person name="Wang F."/>
            <person name="Yang Y."/>
            <person name="An X."/>
            <person name="Dong Z."/>
            <person name="Zhang K."/>
            <person name="Zhang X."/>
            <person name="Luo M.C."/>
            <person name="Dvorak J."/>
            <person name="Tong Y."/>
            <person name="Wang J."/>
            <person name="Yang H."/>
            <person name="Li Z."/>
            <person name="Wang D."/>
            <person name="Zhang A."/>
            <person name="Wang J."/>
        </authorList>
    </citation>
    <scope>NUCLEOTIDE SEQUENCE</scope>
    <source>
        <strain evidence="2">cv. G1812</strain>
    </source>
</reference>
<evidence type="ECO:0000313" key="1">
    <source>
        <dbReference type="EnsemblPlants" id="TuG1812G0100004778.01.T01.cds358268"/>
    </source>
</evidence>
<dbReference type="EnsemblPlants" id="TuG1812G0100004778.01.T01">
    <property type="protein sequence ID" value="TuG1812G0100004778.01.T01.cds358268"/>
    <property type="gene ID" value="TuG1812G0100004778.01"/>
</dbReference>
<protein>
    <submittedName>
        <fullName evidence="1">Uncharacterized protein</fullName>
    </submittedName>
</protein>
<reference evidence="1" key="3">
    <citation type="submission" date="2022-06" db="UniProtKB">
        <authorList>
            <consortium name="EnsemblPlants"/>
        </authorList>
    </citation>
    <scope>IDENTIFICATION</scope>
</reference>
<name>A0A8R7P8D1_TRIUA</name>
<dbReference type="AlphaFoldDB" id="A0A8R7P8D1"/>
<reference evidence="1" key="2">
    <citation type="submission" date="2018-03" db="EMBL/GenBank/DDBJ databases">
        <title>The Triticum urartu genome reveals the dynamic nature of wheat genome evolution.</title>
        <authorList>
            <person name="Ling H."/>
            <person name="Ma B."/>
            <person name="Shi X."/>
            <person name="Liu H."/>
            <person name="Dong L."/>
            <person name="Sun H."/>
            <person name="Cao Y."/>
            <person name="Gao Q."/>
            <person name="Zheng S."/>
            <person name="Li Y."/>
            <person name="Yu Y."/>
            <person name="Du H."/>
            <person name="Qi M."/>
            <person name="Li Y."/>
            <person name="Yu H."/>
            <person name="Cui Y."/>
            <person name="Wang N."/>
            <person name="Chen C."/>
            <person name="Wu H."/>
            <person name="Zhao Y."/>
            <person name="Zhang J."/>
            <person name="Li Y."/>
            <person name="Zhou W."/>
            <person name="Zhang B."/>
            <person name="Hu W."/>
            <person name="Eijk M."/>
            <person name="Tang J."/>
            <person name="Witsenboer H."/>
            <person name="Zhao S."/>
            <person name="Li Z."/>
            <person name="Zhang A."/>
            <person name="Wang D."/>
            <person name="Liang C."/>
        </authorList>
    </citation>
    <scope>NUCLEOTIDE SEQUENCE [LARGE SCALE GENOMIC DNA]</scope>
    <source>
        <strain evidence="1">cv. G1812</strain>
    </source>
</reference>
<organism evidence="1 2">
    <name type="scientific">Triticum urartu</name>
    <name type="common">Red wild einkorn</name>
    <name type="synonym">Crithodium urartu</name>
    <dbReference type="NCBI Taxonomy" id="4572"/>
    <lineage>
        <taxon>Eukaryota</taxon>
        <taxon>Viridiplantae</taxon>
        <taxon>Streptophyta</taxon>
        <taxon>Embryophyta</taxon>
        <taxon>Tracheophyta</taxon>
        <taxon>Spermatophyta</taxon>
        <taxon>Magnoliopsida</taxon>
        <taxon>Liliopsida</taxon>
        <taxon>Poales</taxon>
        <taxon>Poaceae</taxon>
        <taxon>BOP clade</taxon>
        <taxon>Pooideae</taxon>
        <taxon>Triticodae</taxon>
        <taxon>Triticeae</taxon>
        <taxon>Triticinae</taxon>
        <taxon>Triticum</taxon>
    </lineage>
</organism>
<proteinExistence type="predicted"/>
<dbReference type="Proteomes" id="UP000015106">
    <property type="component" value="Chromosome 1"/>
</dbReference>
<evidence type="ECO:0000313" key="2">
    <source>
        <dbReference type="Proteomes" id="UP000015106"/>
    </source>
</evidence>
<accession>A0A8R7P8D1</accession>